<proteinExistence type="predicted"/>
<feature type="region of interest" description="Disordered" evidence="1">
    <location>
        <begin position="1"/>
        <end position="30"/>
    </location>
</feature>
<feature type="compositionally biased region" description="Basic residues" evidence="1">
    <location>
        <begin position="249"/>
        <end position="261"/>
    </location>
</feature>
<dbReference type="Proteomes" id="UP000567885">
    <property type="component" value="Unassembled WGS sequence"/>
</dbReference>
<feature type="region of interest" description="Disordered" evidence="1">
    <location>
        <begin position="244"/>
        <end position="269"/>
    </location>
</feature>
<evidence type="ECO:0000256" key="1">
    <source>
        <dbReference type="SAM" id="MobiDB-lite"/>
    </source>
</evidence>
<keyword evidence="3" id="KW-1185">Reference proteome</keyword>
<organism evidence="2 3">
    <name type="scientific">Fusarium heterosporum</name>
    <dbReference type="NCBI Taxonomy" id="42747"/>
    <lineage>
        <taxon>Eukaryota</taxon>
        <taxon>Fungi</taxon>
        <taxon>Dikarya</taxon>
        <taxon>Ascomycota</taxon>
        <taxon>Pezizomycotina</taxon>
        <taxon>Sordariomycetes</taxon>
        <taxon>Hypocreomycetidae</taxon>
        <taxon>Hypocreales</taxon>
        <taxon>Nectriaceae</taxon>
        <taxon>Fusarium</taxon>
        <taxon>Fusarium heterosporum species complex</taxon>
    </lineage>
</organism>
<sequence length="289" mass="32295">MNSLQSPSFAAEFIAEDPGRPVPQRPVRRRGMNDQIKWVKSWVAKLPQGDEDWDNNKPSTPGDILRLRDRLTISHIKGRRDMDWLTLLNTYAAAARDFEGREVQLHCMVMVAACHVAHNQGIETPEVMEAMARCVTGGSDTLRSKRFALPKCVQIGDELAKVLGARALSTQDVFILTPSNSVNSYFTFGQHFTGECFPILRRECAFAHRPKTKLPSEALRIPNLVFEICEGKVSLEQIEKALEPGAAKAKTRSKSKTKSHARSTGSPESINWSIISSADTEHDMIHIMK</sequence>
<gene>
    <name evidence="2" type="ORF">FHETE_10081</name>
</gene>
<dbReference type="EMBL" id="JAAGWQ010000257">
    <property type="protein sequence ID" value="KAF5658062.1"/>
    <property type="molecule type" value="Genomic_DNA"/>
</dbReference>
<protein>
    <submittedName>
        <fullName evidence="2">Uncharacterized protein</fullName>
    </submittedName>
</protein>
<comment type="caution">
    <text evidence="2">The sequence shown here is derived from an EMBL/GenBank/DDBJ whole genome shotgun (WGS) entry which is preliminary data.</text>
</comment>
<reference evidence="2 3" key="1">
    <citation type="submission" date="2020-05" db="EMBL/GenBank/DDBJ databases">
        <title>Identification and distribution of gene clusters putatively required for synthesis of sphingolipid metabolism inhibitors in phylogenetically diverse species of the filamentous fungus Fusarium.</title>
        <authorList>
            <person name="Kim H.-S."/>
            <person name="Busman M."/>
            <person name="Brown D.W."/>
            <person name="Divon H."/>
            <person name="Uhlig S."/>
            <person name="Proctor R.H."/>
        </authorList>
    </citation>
    <scope>NUCLEOTIDE SEQUENCE [LARGE SCALE GENOMIC DNA]</scope>
    <source>
        <strain evidence="2 3">NRRL 20693</strain>
    </source>
</reference>
<evidence type="ECO:0000313" key="2">
    <source>
        <dbReference type="EMBL" id="KAF5658062.1"/>
    </source>
</evidence>
<accession>A0A8H5SUR5</accession>
<dbReference type="AlphaFoldDB" id="A0A8H5SUR5"/>
<name>A0A8H5SUR5_FUSHE</name>
<evidence type="ECO:0000313" key="3">
    <source>
        <dbReference type="Proteomes" id="UP000567885"/>
    </source>
</evidence>
<dbReference type="OrthoDB" id="4995828at2759"/>